<evidence type="ECO:0000259" key="7">
    <source>
        <dbReference type="Pfam" id="PF02558"/>
    </source>
</evidence>
<dbReference type="UniPathway" id="UPA00028">
    <property type="reaction ID" value="UER00004"/>
</dbReference>
<sequence>MTRYIIIGAGAVGASLAAEFEMHAIPYVLVGRGAQIAHIARHGLSYRRAAENRAVRLNTADTAAPPALRRGDILILAVKAQDVEATTEFWAWRNVERSRFASELPLVTLQNGLAAEDIALRRFDRVYAASIRIPARYTVTGEVVVGGEPNVGIVALGCYPAGLDDTALSIVADLTTAGFLAEARPDIRRWKAAKLEHNVTNVVELFAGSPELCSKAAASLAKEARAVLVAAGYDPAAPSEWRIDISSWRIAPESGIRPGQQSTWQSFTRGTSSEVDYLNGEIVRLARLHGIAAPLNAAFQQAAARLALEGRPPGTRDIGEICGEVLLRYWIEEKSIGMRRMVVRPLSAIMASAPIGPQPITSTHMPHQRACAVDGVQRHCKSLEGLKPRRLVILMRPLIRWANGSARSPIRYSLTAADQEFRDLACNFGPRQ</sequence>
<dbReference type="InterPro" id="IPR013332">
    <property type="entry name" value="KPR_N"/>
</dbReference>
<dbReference type="InterPro" id="IPR008927">
    <property type="entry name" value="6-PGluconate_DH-like_C_sf"/>
</dbReference>
<reference evidence="9 10" key="1">
    <citation type="journal article" date="2013" name="Genome Announc.">
        <title>Draft Genome Sequence of Rhizobium mesoamericanum STM3625, a Nitrogen-Fixing Symbiont of Mimosa pudica Isolated in French Guiana (South America).</title>
        <authorList>
            <person name="Moulin L."/>
            <person name="Mornico D."/>
            <person name="Melkonian R."/>
            <person name="Klonowska A."/>
        </authorList>
    </citation>
    <scope>NUCLEOTIDE SEQUENCE [LARGE SCALE GENOMIC DNA]</scope>
    <source>
        <strain evidence="9 10">STM3625</strain>
    </source>
</reference>
<dbReference type="Gene3D" id="1.10.1040.10">
    <property type="entry name" value="N-(1-d-carboxylethyl)-l-norvaline Dehydrogenase, domain 2"/>
    <property type="match status" value="1"/>
</dbReference>
<feature type="domain" description="Ketopantoate reductase C-terminal" evidence="8">
    <location>
        <begin position="214"/>
        <end position="302"/>
    </location>
</feature>
<feature type="domain" description="Ketopantoate reductase N-terminal" evidence="7">
    <location>
        <begin position="5"/>
        <end position="148"/>
    </location>
</feature>
<protein>
    <recommendedName>
        <fullName evidence="3">2-dehydropantoate 2-reductase</fullName>
        <ecNumber evidence="2">1.1.1.169</ecNumber>
    </recommendedName>
    <alternativeName>
        <fullName evidence="5">Ketopantoate reductase</fullName>
    </alternativeName>
</protein>
<comment type="caution">
    <text evidence="9">The sequence shown here is derived from an EMBL/GenBank/DDBJ whole genome shotgun (WGS) entry which is preliminary data.</text>
</comment>
<evidence type="ECO:0000256" key="5">
    <source>
        <dbReference type="ARBA" id="ARBA00032024"/>
    </source>
</evidence>
<dbReference type="HOGENOM" id="CLU_031468_1_0_5"/>
<evidence type="ECO:0000313" key="9">
    <source>
        <dbReference type="EMBL" id="CCM78418.1"/>
    </source>
</evidence>
<dbReference type="GO" id="GO:0008677">
    <property type="term" value="F:2-dehydropantoate 2-reductase activity"/>
    <property type="evidence" value="ECO:0007669"/>
    <property type="project" value="UniProtKB-EC"/>
</dbReference>
<dbReference type="GO" id="GO:0015940">
    <property type="term" value="P:pantothenate biosynthetic process"/>
    <property type="evidence" value="ECO:0007669"/>
    <property type="project" value="UniProtKB-UniPathway"/>
</dbReference>
<proteinExistence type="predicted"/>
<dbReference type="InterPro" id="IPR013752">
    <property type="entry name" value="KPA_reductase"/>
</dbReference>
<keyword evidence="4" id="KW-0566">Pantothenate biosynthesis</keyword>
<gene>
    <name evidence="9" type="ORF">BN77_p11094</name>
</gene>
<dbReference type="InterPro" id="IPR013328">
    <property type="entry name" value="6PGD_dom2"/>
</dbReference>
<dbReference type="Proteomes" id="UP000009319">
    <property type="component" value="Unassembled WGS sequence"/>
</dbReference>
<dbReference type="Gene3D" id="3.40.50.720">
    <property type="entry name" value="NAD(P)-binding Rossmann-like Domain"/>
    <property type="match status" value="1"/>
</dbReference>
<keyword evidence="10" id="KW-1185">Reference proteome</keyword>
<dbReference type="AlphaFoldDB" id="K0PX62"/>
<dbReference type="RefSeq" id="WP_007537354.1">
    <property type="nucleotide sequence ID" value="NZ_HF536773.1"/>
</dbReference>
<comment type="pathway">
    <text evidence="1">Cofactor biosynthesis; (R)-pantothenate biosynthesis; (R)-pantoate from 3-methyl-2-oxobutanoate: step 2/2.</text>
</comment>
<organism evidence="9 10">
    <name type="scientific">Rhizobium mesoamericanum STM3625</name>
    <dbReference type="NCBI Taxonomy" id="1211777"/>
    <lineage>
        <taxon>Bacteria</taxon>
        <taxon>Pseudomonadati</taxon>
        <taxon>Pseudomonadota</taxon>
        <taxon>Alphaproteobacteria</taxon>
        <taxon>Hyphomicrobiales</taxon>
        <taxon>Rhizobiaceae</taxon>
        <taxon>Rhizobium/Agrobacterium group</taxon>
        <taxon>Rhizobium</taxon>
    </lineage>
</organism>
<dbReference type="eggNOG" id="COG1893">
    <property type="taxonomic scope" value="Bacteria"/>
</dbReference>
<evidence type="ECO:0000256" key="6">
    <source>
        <dbReference type="ARBA" id="ARBA00048793"/>
    </source>
</evidence>
<dbReference type="Pfam" id="PF02558">
    <property type="entry name" value="ApbA"/>
    <property type="match status" value="1"/>
</dbReference>
<evidence type="ECO:0000313" key="10">
    <source>
        <dbReference type="Proteomes" id="UP000009319"/>
    </source>
</evidence>
<evidence type="ECO:0000259" key="8">
    <source>
        <dbReference type="Pfam" id="PF08546"/>
    </source>
</evidence>
<comment type="catalytic activity">
    <reaction evidence="6">
        <text>(R)-pantoate + NADP(+) = 2-dehydropantoate + NADPH + H(+)</text>
        <dbReference type="Rhea" id="RHEA:16233"/>
        <dbReference type="ChEBI" id="CHEBI:11561"/>
        <dbReference type="ChEBI" id="CHEBI:15378"/>
        <dbReference type="ChEBI" id="CHEBI:15980"/>
        <dbReference type="ChEBI" id="CHEBI:57783"/>
        <dbReference type="ChEBI" id="CHEBI:58349"/>
        <dbReference type="EC" id="1.1.1.169"/>
    </reaction>
</comment>
<evidence type="ECO:0000256" key="1">
    <source>
        <dbReference type="ARBA" id="ARBA00004994"/>
    </source>
</evidence>
<dbReference type="Pfam" id="PF08546">
    <property type="entry name" value="ApbA_C"/>
    <property type="match status" value="1"/>
</dbReference>
<accession>K0PX62</accession>
<evidence type="ECO:0000256" key="4">
    <source>
        <dbReference type="ARBA" id="ARBA00022655"/>
    </source>
</evidence>
<evidence type="ECO:0000256" key="2">
    <source>
        <dbReference type="ARBA" id="ARBA00013014"/>
    </source>
</evidence>
<name>K0PX62_9HYPH</name>
<evidence type="ECO:0000256" key="3">
    <source>
        <dbReference type="ARBA" id="ARBA00019465"/>
    </source>
</evidence>
<dbReference type="STRING" id="1211777.BN77_p11094"/>
<dbReference type="EC" id="1.1.1.169" evidence="2"/>
<dbReference type="SUPFAM" id="SSF48179">
    <property type="entry name" value="6-phosphogluconate dehydrogenase C-terminal domain-like"/>
    <property type="match status" value="1"/>
</dbReference>
<dbReference type="EMBL" id="CANI01000039">
    <property type="protein sequence ID" value="CCM78418.1"/>
    <property type="molecule type" value="Genomic_DNA"/>
</dbReference>